<organism evidence="2 3">
    <name type="scientific">Rhizobium tropici</name>
    <dbReference type="NCBI Taxonomy" id="398"/>
    <lineage>
        <taxon>Bacteria</taxon>
        <taxon>Pseudomonadati</taxon>
        <taxon>Pseudomonadota</taxon>
        <taxon>Alphaproteobacteria</taxon>
        <taxon>Hyphomicrobiales</taxon>
        <taxon>Rhizobiaceae</taxon>
        <taxon>Rhizobium/Agrobacterium group</taxon>
        <taxon>Rhizobium</taxon>
    </lineage>
</organism>
<gene>
    <name evidence="2" type="ORF">DQ393_12765</name>
</gene>
<dbReference type="InterPro" id="IPR029058">
    <property type="entry name" value="AB_hydrolase_fold"/>
</dbReference>
<sequence>MKYFVARGEDRQLDATARAGLRGNFIELPDGVTHYELSGPLSGDVVILAGGLTIPLFYWDHFVPELHAAGFRTLAYSGYARGYSERLRKPYDDALFVRQITELVRALALGGRHHIIGSSMGALVAMGYLVEHPASVATLTVAGPAGLGNMPAALRLLQSAEPLARFVARRFGRQWLDNHQAHNLGDRTHAADLSAMINDAYRYEGSLHALFDTLLHFGLFGRAELYRRVGDLALPKLLIWGRDDQVTPIDKLDAARALLRPERCHVLACGHMTPFERPSEVAELFTSFVNAHRGPS</sequence>
<proteinExistence type="predicted"/>
<evidence type="ECO:0000313" key="3">
    <source>
        <dbReference type="Proteomes" id="UP000251205"/>
    </source>
</evidence>
<keyword evidence="2" id="KW-0378">Hydrolase</keyword>
<reference evidence="2 3" key="1">
    <citation type="submission" date="2018-06" db="EMBL/GenBank/DDBJ databases">
        <title>Whole Genome Sequence of an efficient microsymbiont, Rhizobium tropici.</title>
        <authorList>
            <person name="Srinivasan R."/>
            <person name="Singh H.V."/>
            <person name="Srivastava R."/>
            <person name="Kumari B."/>
            <person name="Radhakrishna A."/>
        </authorList>
    </citation>
    <scope>NUCLEOTIDE SEQUENCE [LARGE SCALE GENOMIC DNA]</scope>
    <source>
        <strain evidence="2 3">IGFRI Rhizo-19</strain>
    </source>
</reference>
<evidence type="ECO:0000313" key="2">
    <source>
        <dbReference type="EMBL" id="RAX41135.1"/>
    </source>
</evidence>
<dbReference type="AlphaFoldDB" id="A0A329YJ56"/>
<evidence type="ECO:0000259" key="1">
    <source>
        <dbReference type="Pfam" id="PF12697"/>
    </source>
</evidence>
<dbReference type="InterPro" id="IPR000073">
    <property type="entry name" value="AB_hydrolase_1"/>
</dbReference>
<dbReference type="Pfam" id="PF12697">
    <property type="entry name" value="Abhydrolase_6"/>
    <property type="match status" value="1"/>
</dbReference>
<dbReference type="PRINTS" id="PR00111">
    <property type="entry name" value="ABHYDROLASE"/>
</dbReference>
<feature type="domain" description="AB hydrolase-1" evidence="1">
    <location>
        <begin position="58"/>
        <end position="283"/>
    </location>
</feature>
<dbReference type="PANTHER" id="PTHR43689">
    <property type="entry name" value="HYDROLASE"/>
    <property type="match status" value="1"/>
</dbReference>
<dbReference type="Gene3D" id="3.40.50.1820">
    <property type="entry name" value="alpha/beta hydrolase"/>
    <property type="match status" value="1"/>
</dbReference>
<dbReference type="Proteomes" id="UP000251205">
    <property type="component" value="Unassembled WGS sequence"/>
</dbReference>
<dbReference type="OrthoDB" id="9804723at2"/>
<dbReference type="SUPFAM" id="SSF53474">
    <property type="entry name" value="alpha/beta-Hydrolases"/>
    <property type="match status" value="1"/>
</dbReference>
<dbReference type="EMBL" id="QMKK01000032">
    <property type="protein sequence ID" value="RAX41135.1"/>
    <property type="molecule type" value="Genomic_DNA"/>
</dbReference>
<comment type="caution">
    <text evidence="2">The sequence shown here is derived from an EMBL/GenBank/DDBJ whole genome shotgun (WGS) entry which is preliminary data.</text>
</comment>
<dbReference type="PANTHER" id="PTHR43689:SF8">
    <property type="entry name" value="ALPHA_BETA-HYDROLASES SUPERFAMILY PROTEIN"/>
    <property type="match status" value="1"/>
</dbReference>
<name>A0A329YJ56_RHITR</name>
<dbReference type="GO" id="GO:0016787">
    <property type="term" value="F:hydrolase activity"/>
    <property type="evidence" value="ECO:0007669"/>
    <property type="project" value="UniProtKB-KW"/>
</dbReference>
<accession>A0A329YJ56</accession>
<dbReference type="RefSeq" id="WP_112342151.1">
    <property type="nucleotide sequence ID" value="NZ_QMKK01000032.1"/>
</dbReference>
<protein>
    <submittedName>
        <fullName evidence="2">Alpha/beta hydrolase</fullName>
    </submittedName>
</protein>